<comment type="caution">
    <text evidence="1">The sequence shown here is derived from an EMBL/GenBank/DDBJ whole genome shotgun (WGS) entry which is preliminary data.</text>
</comment>
<dbReference type="AlphaFoldDB" id="A0A4Y2GVP5"/>
<sequence length="112" mass="11959">MYTVQFCLAMLMSRFEATRGLFRSGTLHFQPWSDDTCAGAPSPNFGTTPAGGLLTHSARFWAHAHGGLSVESGFESETSCRAAATLSLGHRGPVYIAGSLTMIVPISNVYNC</sequence>
<evidence type="ECO:0000313" key="1">
    <source>
        <dbReference type="EMBL" id="GBM56939.1"/>
    </source>
</evidence>
<organism evidence="1 2">
    <name type="scientific">Araneus ventricosus</name>
    <name type="common">Orbweaver spider</name>
    <name type="synonym">Epeira ventricosa</name>
    <dbReference type="NCBI Taxonomy" id="182803"/>
    <lineage>
        <taxon>Eukaryota</taxon>
        <taxon>Metazoa</taxon>
        <taxon>Ecdysozoa</taxon>
        <taxon>Arthropoda</taxon>
        <taxon>Chelicerata</taxon>
        <taxon>Arachnida</taxon>
        <taxon>Araneae</taxon>
        <taxon>Araneomorphae</taxon>
        <taxon>Entelegynae</taxon>
        <taxon>Araneoidea</taxon>
        <taxon>Araneidae</taxon>
        <taxon>Araneus</taxon>
    </lineage>
</organism>
<reference evidence="1 2" key="1">
    <citation type="journal article" date="2019" name="Sci. Rep.">
        <title>Orb-weaving spider Araneus ventricosus genome elucidates the spidroin gene catalogue.</title>
        <authorList>
            <person name="Kono N."/>
            <person name="Nakamura H."/>
            <person name="Ohtoshi R."/>
            <person name="Moran D.A.P."/>
            <person name="Shinohara A."/>
            <person name="Yoshida Y."/>
            <person name="Fujiwara M."/>
            <person name="Mori M."/>
            <person name="Tomita M."/>
            <person name="Arakawa K."/>
        </authorList>
    </citation>
    <scope>NUCLEOTIDE SEQUENCE [LARGE SCALE GENOMIC DNA]</scope>
</reference>
<keyword evidence="2" id="KW-1185">Reference proteome</keyword>
<protein>
    <submittedName>
        <fullName evidence="1">Uncharacterized protein</fullName>
    </submittedName>
</protein>
<name>A0A4Y2GVP5_ARAVE</name>
<accession>A0A4Y2GVP5</accession>
<dbReference type="Proteomes" id="UP000499080">
    <property type="component" value="Unassembled WGS sequence"/>
</dbReference>
<gene>
    <name evidence="1" type="ORF">AVEN_54008_1</name>
</gene>
<evidence type="ECO:0000313" key="2">
    <source>
        <dbReference type="Proteomes" id="UP000499080"/>
    </source>
</evidence>
<dbReference type="EMBL" id="BGPR01255978">
    <property type="protein sequence ID" value="GBM56939.1"/>
    <property type="molecule type" value="Genomic_DNA"/>
</dbReference>
<proteinExistence type="predicted"/>